<comment type="caution">
    <text evidence="5">The sequence shown here is derived from an EMBL/GenBank/DDBJ whole genome shotgun (WGS) entry which is preliminary data.</text>
</comment>
<dbReference type="InterPro" id="IPR013105">
    <property type="entry name" value="TPR_2"/>
</dbReference>
<dbReference type="InterPro" id="IPR019734">
    <property type="entry name" value="TPR_rpt"/>
</dbReference>
<evidence type="ECO:0000256" key="1">
    <source>
        <dbReference type="ARBA" id="ARBA00022737"/>
    </source>
</evidence>
<proteinExistence type="predicted"/>
<keyword evidence="4" id="KW-0812">Transmembrane</keyword>
<evidence type="ECO:0000256" key="2">
    <source>
        <dbReference type="ARBA" id="ARBA00022803"/>
    </source>
</evidence>
<name>A0A4Y8UFA8_9GAMM</name>
<feature type="repeat" description="TPR" evidence="3">
    <location>
        <begin position="158"/>
        <end position="191"/>
    </location>
</feature>
<dbReference type="AlphaFoldDB" id="A0A4Y8UFA8"/>
<keyword evidence="2 3" id="KW-0802">TPR repeat</keyword>
<dbReference type="SUPFAM" id="SSF48452">
    <property type="entry name" value="TPR-like"/>
    <property type="match status" value="1"/>
</dbReference>
<dbReference type="OrthoDB" id="129043at2"/>
<evidence type="ECO:0000256" key="3">
    <source>
        <dbReference type="PROSITE-ProRule" id="PRU00339"/>
    </source>
</evidence>
<feature type="transmembrane region" description="Helical" evidence="4">
    <location>
        <begin position="26"/>
        <end position="48"/>
    </location>
</feature>
<organism evidence="5 6">
    <name type="scientific">Gammaproteobacteria bacterium LSUCC0057</name>
    <dbReference type="NCBI Taxonomy" id="2559237"/>
    <lineage>
        <taxon>Bacteria</taxon>
        <taxon>Pseudomonadati</taxon>
        <taxon>Pseudomonadota</taxon>
        <taxon>Gammaproteobacteria</taxon>
        <taxon>Cellvibrionales</taxon>
        <taxon>Porticoccaceae</taxon>
        <taxon>SAR92 clade</taxon>
    </lineage>
</organism>
<keyword evidence="1" id="KW-0677">Repeat</keyword>
<reference evidence="5 6" key="1">
    <citation type="submission" date="2019-03" db="EMBL/GenBank/DDBJ databases">
        <title>Draft genome of Gammaproteobacteria bacterium LSUCC0057, a member of the SAR92 clade.</title>
        <authorList>
            <person name="Lanclos V.C."/>
            <person name="Doiron C."/>
            <person name="Henson M.W."/>
            <person name="Thrash J.C."/>
        </authorList>
    </citation>
    <scope>NUCLEOTIDE SEQUENCE [LARGE SCALE GENOMIC DNA]</scope>
    <source>
        <strain evidence="5 6">LSUCC0057</strain>
    </source>
</reference>
<dbReference type="PANTHER" id="PTHR44858:SF1">
    <property type="entry name" value="UDP-N-ACETYLGLUCOSAMINE--PEPTIDE N-ACETYLGLUCOSAMINYLTRANSFERASE SPINDLY-RELATED"/>
    <property type="match status" value="1"/>
</dbReference>
<gene>
    <name evidence="5" type="ORF">E3W66_07925</name>
</gene>
<accession>A0A4Y8UFA8</accession>
<keyword evidence="6" id="KW-1185">Reference proteome</keyword>
<keyword evidence="4" id="KW-1133">Transmembrane helix</keyword>
<evidence type="ECO:0000313" key="5">
    <source>
        <dbReference type="EMBL" id="TFH67410.1"/>
    </source>
</evidence>
<dbReference type="Proteomes" id="UP000298133">
    <property type="component" value="Unassembled WGS sequence"/>
</dbReference>
<dbReference type="SMART" id="SM00028">
    <property type="entry name" value="TPR"/>
    <property type="match status" value="2"/>
</dbReference>
<dbReference type="Gene3D" id="1.25.40.10">
    <property type="entry name" value="Tetratricopeptide repeat domain"/>
    <property type="match status" value="1"/>
</dbReference>
<dbReference type="Pfam" id="PF13181">
    <property type="entry name" value="TPR_8"/>
    <property type="match status" value="1"/>
</dbReference>
<dbReference type="PROSITE" id="PS50005">
    <property type="entry name" value="TPR"/>
    <property type="match status" value="2"/>
</dbReference>
<dbReference type="PANTHER" id="PTHR44858">
    <property type="entry name" value="TETRATRICOPEPTIDE REPEAT PROTEIN 6"/>
    <property type="match status" value="1"/>
</dbReference>
<protein>
    <submittedName>
        <fullName evidence="5">Tetratricopeptide repeat protein</fullName>
    </submittedName>
</protein>
<feature type="repeat" description="TPR" evidence="3">
    <location>
        <begin position="88"/>
        <end position="121"/>
    </location>
</feature>
<dbReference type="InterPro" id="IPR050498">
    <property type="entry name" value="Ycf3"/>
</dbReference>
<evidence type="ECO:0000313" key="6">
    <source>
        <dbReference type="Proteomes" id="UP000298133"/>
    </source>
</evidence>
<evidence type="ECO:0000256" key="4">
    <source>
        <dbReference type="SAM" id="Phobius"/>
    </source>
</evidence>
<dbReference type="InterPro" id="IPR011990">
    <property type="entry name" value="TPR-like_helical_dom_sf"/>
</dbReference>
<keyword evidence="4" id="KW-0472">Membrane</keyword>
<dbReference type="EMBL" id="SPIA01000003">
    <property type="protein sequence ID" value="TFH67410.1"/>
    <property type="molecule type" value="Genomic_DNA"/>
</dbReference>
<dbReference type="Pfam" id="PF07719">
    <property type="entry name" value="TPR_2"/>
    <property type="match status" value="1"/>
</dbReference>
<sequence length="283" mass="30892">MIRPVAASAIAPSARPARRSLPVAKSWLLALLLLGGCANLTALGGLSATEQTSLDNRLALALRYIEAGNRDMANIHLRKAAEIAPQAAELHHAYALLYQMEGDSELAGQFFQRALQARPDYTLAHYNYGALHYRRGDVAAARSHMLIASGDLASERRPQALYILGLCEHQLGDRSAALAAYQRAVQLAPQLAPAYLAAAQVLFEQRQWQPALAQLQRYEQLAAPTASSLWLEVQLAALLDEPDLFASASMALRNLFPNSPQTESLRQRFGAERAVLQESSDVQ</sequence>